<dbReference type="eggNOG" id="KOG1956">
    <property type="taxonomic scope" value="Eukaryota"/>
</dbReference>
<evidence type="ECO:0000313" key="4">
    <source>
        <dbReference type="Proteomes" id="UP000001072"/>
    </source>
</evidence>
<dbReference type="GO" id="GO:0031422">
    <property type="term" value="C:RecQ family helicase-topoisomerase III complex"/>
    <property type="evidence" value="ECO:0007669"/>
    <property type="project" value="TreeGrafter"/>
</dbReference>
<dbReference type="PANTHER" id="PTHR11390">
    <property type="entry name" value="PROKARYOTIC DNA TOPOISOMERASE"/>
    <property type="match status" value="1"/>
</dbReference>
<proteinExistence type="inferred from homology"/>
<evidence type="ECO:0000256" key="1">
    <source>
        <dbReference type="RuleBase" id="RU362092"/>
    </source>
</evidence>
<dbReference type="OrthoDB" id="430051at2759"/>
<protein>
    <recommendedName>
        <fullName evidence="1">DNA topoisomerase</fullName>
        <ecNumber evidence="1">5.6.2.1</ecNumber>
    </recommendedName>
</protein>
<dbReference type="InterPro" id="IPR006171">
    <property type="entry name" value="TOPRIM_dom"/>
</dbReference>
<feature type="domain" description="Toprim" evidence="2">
    <location>
        <begin position="70"/>
        <end position="189"/>
    </location>
</feature>
<dbReference type="GO" id="GO:0006281">
    <property type="term" value="P:DNA repair"/>
    <property type="evidence" value="ECO:0007669"/>
    <property type="project" value="TreeGrafter"/>
</dbReference>
<evidence type="ECO:0000259" key="2">
    <source>
        <dbReference type="PROSITE" id="PS50880"/>
    </source>
</evidence>
<dbReference type="AlphaFoldDB" id="F4RLR3"/>
<evidence type="ECO:0000313" key="3">
    <source>
        <dbReference type="EMBL" id="EGG06709.1"/>
    </source>
</evidence>
<dbReference type="InterPro" id="IPR000380">
    <property type="entry name" value="Topo_IA"/>
</dbReference>
<accession>F4RLR3</accession>
<gene>
    <name evidence="3" type="ORF">MELLADRAFT_86419</name>
</gene>
<dbReference type="HOGENOM" id="CLU_1315648_0_0_1"/>
<dbReference type="InParanoid" id="F4RLR3"/>
<dbReference type="EC" id="5.6.2.1" evidence="1"/>
<dbReference type="Pfam" id="PF01751">
    <property type="entry name" value="Toprim"/>
    <property type="match status" value="1"/>
</dbReference>
<dbReference type="InterPro" id="IPR023405">
    <property type="entry name" value="Topo_IA_core_domain"/>
</dbReference>
<keyword evidence="1" id="KW-0238">DNA-binding</keyword>
<comment type="function">
    <text evidence="1">Introduces a single-strand break via transesterification at a target site in duplex DNA. Releases the supercoiling and torsional tension of DNA introduced during the DNA replication and transcription by transiently cleaving and rejoining one strand of the DNA duplex. The scissile phosphodiester is attacked by the catalytic tyrosine of the enzyme, resulting in the formation of a DNA-(5'-phosphotyrosyl)-enzyme intermediate and the expulsion of a 3'-OH DNA strand.</text>
</comment>
<reference evidence="4" key="1">
    <citation type="journal article" date="2011" name="Proc. Natl. Acad. Sci. U.S.A.">
        <title>Obligate biotrophy features unraveled by the genomic analysis of rust fungi.</title>
        <authorList>
            <person name="Duplessis S."/>
            <person name="Cuomo C.A."/>
            <person name="Lin Y.-C."/>
            <person name="Aerts A."/>
            <person name="Tisserant E."/>
            <person name="Veneault-Fourrey C."/>
            <person name="Joly D.L."/>
            <person name="Hacquard S."/>
            <person name="Amselem J."/>
            <person name="Cantarel B.L."/>
            <person name="Chiu R."/>
            <person name="Coutinho P.M."/>
            <person name="Feau N."/>
            <person name="Field M."/>
            <person name="Frey P."/>
            <person name="Gelhaye E."/>
            <person name="Goldberg J."/>
            <person name="Grabherr M.G."/>
            <person name="Kodira C.D."/>
            <person name="Kohler A."/>
            <person name="Kuees U."/>
            <person name="Lindquist E.A."/>
            <person name="Lucas S.M."/>
            <person name="Mago R."/>
            <person name="Mauceli E."/>
            <person name="Morin E."/>
            <person name="Murat C."/>
            <person name="Pangilinan J.L."/>
            <person name="Park R."/>
            <person name="Pearson M."/>
            <person name="Quesneville H."/>
            <person name="Rouhier N."/>
            <person name="Sakthikumar S."/>
            <person name="Salamov A.A."/>
            <person name="Schmutz J."/>
            <person name="Selles B."/>
            <person name="Shapiro H."/>
            <person name="Tanguay P."/>
            <person name="Tuskan G.A."/>
            <person name="Henrissat B."/>
            <person name="Van de Peer Y."/>
            <person name="Rouze P."/>
            <person name="Ellis J.G."/>
            <person name="Dodds P.N."/>
            <person name="Schein J.E."/>
            <person name="Zhong S."/>
            <person name="Hamelin R.C."/>
            <person name="Grigoriev I.V."/>
            <person name="Szabo L.J."/>
            <person name="Martin F."/>
        </authorList>
    </citation>
    <scope>NUCLEOTIDE SEQUENCE [LARGE SCALE GENOMIC DNA]</scope>
    <source>
        <strain evidence="4">98AG31 / pathotype 3-4-7</strain>
    </source>
</reference>
<dbReference type="GO" id="GO:0003917">
    <property type="term" value="F:DNA topoisomerase type I (single strand cut, ATP-independent) activity"/>
    <property type="evidence" value="ECO:0007669"/>
    <property type="project" value="UniProtKB-EC"/>
</dbReference>
<dbReference type="GO" id="GO:0005634">
    <property type="term" value="C:nucleus"/>
    <property type="evidence" value="ECO:0007669"/>
    <property type="project" value="TreeGrafter"/>
</dbReference>
<sequence length="209" mass="23799">MPGAIFHSFWNRAVGDKFSAILLEALDSEGRTPELEDRAKNEQRKVRFSYICSKIIASDIWNHTFQTFAQVLCVAEKPSIAQAITEIIDFKSNCNTFFFCVGHQKRQSPNRYQISFAATSLLGHLTQSDFDAHHKKWSNCDPFASFDMPIERFVTPTDCDREGKHIGSEIKSVCLKANRNITVSWARFSVIIPACVSSFPFTRLHCQLK</sequence>
<dbReference type="Gene3D" id="3.40.50.140">
    <property type="match status" value="2"/>
</dbReference>
<dbReference type="EMBL" id="GL883107">
    <property type="protein sequence ID" value="EGG06709.1"/>
    <property type="molecule type" value="Genomic_DNA"/>
</dbReference>
<organism evidence="4">
    <name type="scientific">Melampsora larici-populina (strain 98AG31 / pathotype 3-4-7)</name>
    <name type="common">Poplar leaf rust fungus</name>
    <dbReference type="NCBI Taxonomy" id="747676"/>
    <lineage>
        <taxon>Eukaryota</taxon>
        <taxon>Fungi</taxon>
        <taxon>Dikarya</taxon>
        <taxon>Basidiomycota</taxon>
        <taxon>Pucciniomycotina</taxon>
        <taxon>Pucciniomycetes</taxon>
        <taxon>Pucciniales</taxon>
        <taxon>Melampsoraceae</taxon>
        <taxon>Melampsora</taxon>
    </lineage>
</organism>
<dbReference type="PANTHER" id="PTHR11390:SF21">
    <property type="entry name" value="DNA TOPOISOMERASE 3-ALPHA"/>
    <property type="match status" value="1"/>
</dbReference>
<dbReference type="STRING" id="747676.F4RLR3"/>
<dbReference type="PROSITE" id="PS50880">
    <property type="entry name" value="TOPRIM"/>
    <property type="match status" value="1"/>
</dbReference>
<comment type="similarity">
    <text evidence="1">Belongs to the type IA topoisomerase family.</text>
</comment>
<dbReference type="GO" id="GO:0006265">
    <property type="term" value="P:DNA topological change"/>
    <property type="evidence" value="ECO:0007669"/>
    <property type="project" value="InterPro"/>
</dbReference>
<dbReference type="Proteomes" id="UP000001072">
    <property type="component" value="Unassembled WGS sequence"/>
</dbReference>
<dbReference type="VEuPathDB" id="FungiDB:MELLADRAFT_86419"/>
<comment type="catalytic activity">
    <reaction evidence="1">
        <text>ATP-independent breakage of single-stranded DNA, followed by passage and rejoining.</text>
        <dbReference type="EC" id="5.6.2.1"/>
    </reaction>
</comment>
<dbReference type="SUPFAM" id="SSF56712">
    <property type="entry name" value="Prokaryotic type I DNA topoisomerase"/>
    <property type="match status" value="1"/>
</dbReference>
<keyword evidence="1" id="KW-0799">Topoisomerase</keyword>
<keyword evidence="1" id="KW-0413">Isomerase</keyword>
<keyword evidence="4" id="KW-1185">Reference proteome</keyword>
<dbReference type="GeneID" id="18934182"/>
<name>F4RLR3_MELLP</name>
<dbReference type="GO" id="GO:0006310">
    <property type="term" value="P:DNA recombination"/>
    <property type="evidence" value="ECO:0007669"/>
    <property type="project" value="TreeGrafter"/>
</dbReference>
<dbReference type="GO" id="GO:0003677">
    <property type="term" value="F:DNA binding"/>
    <property type="evidence" value="ECO:0007669"/>
    <property type="project" value="UniProtKB-KW"/>
</dbReference>
<dbReference type="KEGG" id="mlr:MELLADRAFT_86419"/>
<dbReference type="RefSeq" id="XP_007410149.1">
    <property type="nucleotide sequence ID" value="XM_007410087.1"/>
</dbReference>